<dbReference type="EMBL" id="ADLK01000042">
    <property type="protein sequence ID" value="KMW14092.1"/>
    <property type="molecule type" value="Genomic_DNA"/>
</dbReference>
<dbReference type="PATRIC" id="fig|742734.4.peg.5385"/>
<dbReference type="Proteomes" id="UP000037392">
    <property type="component" value="Unassembled WGS sequence"/>
</dbReference>
<accession>A0A0J9BLT8</accession>
<dbReference type="GeneID" id="93164868"/>
<reference evidence="1 2" key="1">
    <citation type="submission" date="2011-04" db="EMBL/GenBank/DDBJ databases">
        <title>The Genome Sequence of Clostridium citroniae WAL-19142.</title>
        <authorList>
            <consortium name="The Broad Institute Genome Sequencing Platform"/>
            <person name="Earl A."/>
            <person name="Ward D."/>
            <person name="Feldgarden M."/>
            <person name="Gevers D."/>
            <person name="Warren Y.A."/>
            <person name="Tyrrell K.L."/>
            <person name="Citron D.M."/>
            <person name="Goldstein E.J."/>
            <person name="Daigneault M."/>
            <person name="Allen-Vercoe E."/>
            <person name="Young S.K."/>
            <person name="Zeng Q."/>
            <person name="Gargeya S."/>
            <person name="Fitzgerald M."/>
            <person name="Haas B."/>
            <person name="Abouelleil A."/>
            <person name="Alvarado L."/>
            <person name="Arachchi H.M."/>
            <person name="Berlin A."/>
            <person name="Brown A."/>
            <person name="Chapman S.B."/>
            <person name="Chen Z."/>
            <person name="Dunbar C."/>
            <person name="Freedman E."/>
            <person name="Gearin G."/>
            <person name="Gellesch M."/>
            <person name="Goldberg J."/>
            <person name="Griggs A."/>
            <person name="Gujja S."/>
            <person name="Heilman E.R."/>
            <person name="Heiman D."/>
            <person name="Howarth C."/>
            <person name="Larson L."/>
            <person name="Lui A."/>
            <person name="MacDonald P.J."/>
            <person name="Mehta T."/>
            <person name="Montmayeur A."/>
            <person name="Murphy C."/>
            <person name="Neiman D."/>
            <person name="Pearson M."/>
            <person name="Priest M."/>
            <person name="Roberts A."/>
            <person name="Saif S."/>
            <person name="Shea T."/>
            <person name="Shenoy N."/>
            <person name="Sisk P."/>
            <person name="Stolte C."/>
            <person name="Sykes S."/>
            <person name="White J."/>
            <person name="Yandava C."/>
            <person name="Wortman J."/>
            <person name="Nusbaum C."/>
            <person name="Birren B."/>
        </authorList>
    </citation>
    <scope>NUCLEOTIDE SEQUENCE [LARGE SCALE GENOMIC DNA]</scope>
    <source>
        <strain evidence="1 2">WAL-19142</strain>
    </source>
</reference>
<evidence type="ECO:0000313" key="2">
    <source>
        <dbReference type="Proteomes" id="UP000037392"/>
    </source>
</evidence>
<evidence type="ECO:0000313" key="1">
    <source>
        <dbReference type="EMBL" id="KMW14092.1"/>
    </source>
</evidence>
<organism evidence="1 2">
    <name type="scientific">[Clostridium] citroniae WAL-19142</name>
    <dbReference type="NCBI Taxonomy" id="742734"/>
    <lineage>
        <taxon>Bacteria</taxon>
        <taxon>Bacillati</taxon>
        <taxon>Bacillota</taxon>
        <taxon>Clostridia</taxon>
        <taxon>Lachnospirales</taxon>
        <taxon>Lachnospiraceae</taxon>
        <taxon>Enterocloster</taxon>
    </lineage>
</organism>
<sequence>MEKLNESDEELLKEYEWARDHVPDDVIPRPDPNEFEEIWRRIQEERSRP</sequence>
<dbReference type="AlphaFoldDB" id="A0A0J9BLT8"/>
<proteinExistence type="predicted"/>
<name>A0A0J9BLT8_9FIRM</name>
<gene>
    <name evidence="1" type="ORF">HMPREF9470_05031</name>
</gene>
<protein>
    <submittedName>
        <fullName evidence="1">Uncharacterized protein</fullName>
    </submittedName>
</protein>
<dbReference type="RefSeq" id="WP_197092214.1">
    <property type="nucleotide sequence ID" value="NZ_KQ235884.1"/>
</dbReference>
<comment type="caution">
    <text evidence="1">The sequence shown here is derived from an EMBL/GenBank/DDBJ whole genome shotgun (WGS) entry which is preliminary data.</text>
</comment>